<dbReference type="Gene3D" id="3.30.530.20">
    <property type="match status" value="1"/>
</dbReference>
<gene>
    <name evidence="1" type="ORF">TWF694_006064</name>
</gene>
<sequence length="154" mass="16972">MYHLHTTIEIAAPPSTVRAKFLDFSQIPKYHPNGFFKSIAPLVPGQPLEPGLKMHNELDGMTIEPVLIENSPSVFRWGGSGLLGTFKGEHIFRFEPSSQTQGGTTFTHEEKFTGLLSFIMGSNVAANSIGLRASTQKGFEKYNVDLKKWCEGSA</sequence>
<dbReference type="InterPro" id="IPR023393">
    <property type="entry name" value="START-like_dom_sf"/>
</dbReference>
<comment type="caution">
    <text evidence="1">The sequence shown here is derived from an EMBL/GenBank/DDBJ whole genome shotgun (WGS) entry which is preliminary data.</text>
</comment>
<dbReference type="Proteomes" id="UP001365542">
    <property type="component" value="Unassembled WGS sequence"/>
</dbReference>
<dbReference type="Pfam" id="PF10604">
    <property type="entry name" value="Polyketide_cyc2"/>
    <property type="match status" value="1"/>
</dbReference>
<organism evidence="1 2">
    <name type="scientific">Orbilia ellipsospora</name>
    <dbReference type="NCBI Taxonomy" id="2528407"/>
    <lineage>
        <taxon>Eukaryota</taxon>
        <taxon>Fungi</taxon>
        <taxon>Dikarya</taxon>
        <taxon>Ascomycota</taxon>
        <taxon>Pezizomycotina</taxon>
        <taxon>Orbiliomycetes</taxon>
        <taxon>Orbiliales</taxon>
        <taxon>Orbiliaceae</taxon>
        <taxon>Orbilia</taxon>
    </lineage>
</organism>
<dbReference type="AlphaFoldDB" id="A0AAV9WR54"/>
<accession>A0AAV9WR54</accession>
<dbReference type="PANTHER" id="PTHR36166:SF1">
    <property type="entry name" value="SRPBCC DOMAIN-CONTAINING PROTEIN"/>
    <property type="match status" value="1"/>
</dbReference>
<keyword evidence="2" id="KW-1185">Reference proteome</keyword>
<dbReference type="PANTHER" id="PTHR36166">
    <property type="entry name" value="CHROMOSOME 9, WHOLE GENOME SHOTGUN SEQUENCE"/>
    <property type="match status" value="1"/>
</dbReference>
<dbReference type="SUPFAM" id="SSF55961">
    <property type="entry name" value="Bet v1-like"/>
    <property type="match status" value="1"/>
</dbReference>
<dbReference type="EMBL" id="JAVHJO010000019">
    <property type="protein sequence ID" value="KAK6523169.1"/>
    <property type="molecule type" value="Genomic_DNA"/>
</dbReference>
<proteinExistence type="predicted"/>
<reference evidence="1 2" key="1">
    <citation type="submission" date="2019-10" db="EMBL/GenBank/DDBJ databases">
        <authorList>
            <person name="Palmer J.M."/>
        </authorList>
    </citation>
    <scope>NUCLEOTIDE SEQUENCE [LARGE SCALE GENOMIC DNA]</scope>
    <source>
        <strain evidence="1 2">TWF694</strain>
    </source>
</reference>
<dbReference type="CDD" id="cd07822">
    <property type="entry name" value="SRPBCC_4"/>
    <property type="match status" value="1"/>
</dbReference>
<protein>
    <submittedName>
        <fullName evidence="1">Uncharacterized protein</fullName>
    </submittedName>
</protein>
<name>A0AAV9WR54_9PEZI</name>
<evidence type="ECO:0000313" key="2">
    <source>
        <dbReference type="Proteomes" id="UP001365542"/>
    </source>
</evidence>
<evidence type="ECO:0000313" key="1">
    <source>
        <dbReference type="EMBL" id="KAK6523169.1"/>
    </source>
</evidence>
<dbReference type="InterPro" id="IPR019587">
    <property type="entry name" value="Polyketide_cyclase/dehydratase"/>
</dbReference>